<proteinExistence type="predicted"/>
<comment type="caution">
    <text evidence="1">The sequence shown here is derived from an EMBL/GenBank/DDBJ whole genome shotgun (WGS) entry which is preliminary data.</text>
</comment>
<reference evidence="2" key="1">
    <citation type="submission" date="2016-06" db="EMBL/GenBank/DDBJ databases">
        <title>Parallel loss of symbiosis genes in relatives of nitrogen-fixing non-legume Parasponia.</title>
        <authorList>
            <person name="Van Velzen R."/>
            <person name="Holmer R."/>
            <person name="Bu F."/>
            <person name="Rutten L."/>
            <person name="Van Zeijl A."/>
            <person name="Liu W."/>
            <person name="Santuari L."/>
            <person name="Cao Q."/>
            <person name="Sharma T."/>
            <person name="Shen D."/>
            <person name="Roswanjaya Y."/>
            <person name="Wardhani T."/>
            <person name="Kalhor M.S."/>
            <person name="Jansen J."/>
            <person name="Van den Hoogen J."/>
            <person name="Gungor B."/>
            <person name="Hartog M."/>
            <person name="Hontelez J."/>
            <person name="Verver J."/>
            <person name="Yang W.-C."/>
            <person name="Schijlen E."/>
            <person name="Repin R."/>
            <person name="Schilthuizen M."/>
            <person name="Schranz E."/>
            <person name="Heidstra R."/>
            <person name="Miyata K."/>
            <person name="Fedorova E."/>
            <person name="Kohlen W."/>
            <person name="Bisseling T."/>
            <person name="Smit S."/>
            <person name="Geurts R."/>
        </authorList>
    </citation>
    <scope>NUCLEOTIDE SEQUENCE [LARGE SCALE GENOMIC DNA]</scope>
    <source>
        <strain evidence="2">cv. WU1-14</strain>
    </source>
</reference>
<dbReference type="AlphaFoldDB" id="A0A2P5AE81"/>
<gene>
    <name evidence="1" type="ORF">PanWU01x14_341090</name>
</gene>
<evidence type="ECO:0000313" key="2">
    <source>
        <dbReference type="Proteomes" id="UP000237105"/>
    </source>
</evidence>
<name>A0A2P5AE81_PARAD</name>
<sequence>MRELAAVAAPAATAAVIRAHRAGVVVPTGVSPASLLAGMGERAVGPVMAPAPGAAPDLELVHTEVVGRVRVGSTVVVGFSVGVVVGKELLKKSTVVGAAGGESGRPGGEHVGGGKILVVVVDTAGEELPWWNVEVSEEEVVVVVVVELVLLVRTDATTAHDIICIWEYC</sequence>
<evidence type="ECO:0000313" key="1">
    <source>
        <dbReference type="EMBL" id="PON34842.1"/>
    </source>
</evidence>
<accession>A0A2P5AE81</accession>
<keyword evidence="2" id="KW-1185">Reference proteome</keyword>
<dbReference type="EMBL" id="JXTB01000640">
    <property type="protein sequence ID" value="PON34842.1"/>
    <property type="molecule type" value="Genomic_DNA"/>
</dbReference>
<protein>
    <submittedName>
        <fullName evidence="1">Uncharacterized protein</fullName>
    </submittedName>
</protein>
<organism evidence="1 2">
    <name type="scientific">Parasponia andersonii</name>
    <name type="common">Sponia andersonii</name>
    <dbReference type="NCBI Taxonomy" id="3476"/>
    <lineage>
        <taxon>Eukaryota</taxon>
        <taxon>Viridiplantae</taxon>
        <taxon>Streptophyta</taxon>
        <taxon>Embryophyta</taxon>
        <taxon>Tracheophyta</taxon>
        <taxon>Spermatophyta</taxon>
        <taxon>Magnoliopsida</taxon>
        <taxon>eudicotyledons</taxon>
        <taxon>Gunneridae</taxon>
        <taxon>Pentapetalae</taxon>
        <taxon>rosids</taxon>
        <taxon>fabids</taxon>
        <taxon>Rosales</taxon>
        <taxon>Cannabaceae</taxon>
        <taxon>Parasponia</taxon>
    </lineage>
</organism>
<dbReference type="Proteomes" id="UP000237105">
    <property type="component" value="Unassembled WGS sequence"/>
</dbReference>